<dbReference type="Proteomes" id="UP001163603">
    <property type="component" value="Chromosome 3"/>
</dbReference>
<protein>
    <submittedName>
        <fullName evidence="1">Uncharacterized protein</fullName>
    </submittedName>
</protein>
<dbReference type="EMBL" id="CM047738">
    <property type="protein sequence ID" value="KAJ0046729.1"/>
    <property type="molecule type" value="Genomic_DNA"/>
</dbReference>
<keyword evidence="2" id="KW-1185">Reference proteome</keyword>
<evidence type="ECO:0000313" key="1">
    <source>
        <dbReference type="EMBL" id="KAJ0046729.1"/>
    </source>
</evidence>
<gene>
    <name evidence="1" type="ORF">Pint_05830</name>
</gene>
<reference evidence="2" key="1">
    <citation type="journal article" date="2023" name="G3 (Bethesda)">
        <title>Genome assembly and association tests identify interacting loci associated with vigor, precocity, and sex in interspecific pistachio rootstocks.</title>
        <authorList>
            <person name="Palmer W."/>
            <person name="Jacygrad E."/>
            <person name="Sagayaradj S."/>
            <person name="Cavanaugh K."/>
            <person name="Han R."/>
            <person name="Bertier L."/>
            <person name="Beede B."/>
            <person name="Kafkas S."/>
            <person name="Golino D."/>
            <person name="Preece J."/>
            <person name="Michelmore R."/>
        </authorList>
    </citation>
    <scope>NUCLEOTIDE SEQUENCE [LARGE SCALE GENOMIC DNA]</scope>
</reference>
<name>A0ACC0Z8T5_9ROSI</name>
<accession>A0ACC0Z8T5</accession>
<comment type="caution">
    <text evidence="1">The sequence shown here is derived from an EMBL/GenBank/DDBJ whole genome shotgun (WGS) entry which is preliminary data.</text>
</comment>
<sequence length="14" mass="1642">MNTVTTPPYLRFVC</sequence>
<organism evidence="1 2">
    <name type="scientific">Pistacia integerrima</name>
    <dbReference type="NCBI Taxonomy" id="434235"/>
    <lineage>
        <taxon>Eukaryota</taxon>
        <taxon>Viridiplantae</taxon>
        <taxon>Streptophyta</taxon>
        <taxon>Embryophyta</taxon>
        <taxon>Tracheophyta</taxon>
        <taxon>Spermatophyta</taxon>
        <taxon>Magnoliopsida</taxon>
        <taxon>eudicotyledons</taxon>
        <taxon>Gunneridae</taxon>
        <taxon>Pentapetalae</taxon>
        <taxon>rosids</taxon>
        <taxon>malvids</taxon>
        <taxon>Sapindales</taxon>
        <taxon>Anacardiaceae</taxon>
        <taxon>Pistacia</taxon>
    </lineage>
</organism>
<proteinExistence type="predicted"/>
<evidence type="ECO:0000313" key="2">
    <source>
        <dbReference type="Proteomes" id="UP001163603"/>
    </source>
</evidence>